<keyword evidence="4 7" id="KW-0805">Transcription regulation</keyword>
<evidence type="ECO:0000256" key="3">
    <source>
        <dbReference type="ARBA" id="ARBA00022853"/>
    </source>
</evidence>
<feature type="region of interest" description="Disordered" evidence="8">
    <location>
        <begin position="448"/>
        <end position="479"/>
    </location>
</feature>
<comment type="similarity">
    <text evidence="2 7">Belongs to the enhancer of polycomb family.</text>
</comment>
<feature type="region of interest" description="Disordered" evidence="8">
    <location>
        <begin position="364"/>
        <end position="384"/>
    </location>
</feature>
<dbReference type="GO" id="GO:0006357">
    <property type="term" value="P:regulation of transcription by RNA polymerase II"/>
    <property type="evidence" value="ECO:0007669"/>
    <property type="project" value="InterPro"/>
</dbReference>
<name>A0A8C1REU9_CYPCA</name>
<protein>
    <recommendedName>
        <fullName evidence="7">Enhancer of polycomb homolog</fullName>
    </recommendedName>
</protein>
<dbReference type="InterPro" id="IPR024943">
    <property type="entry name" value="Enhancer_polycomb"/>
</dbReference>
<evidence type="ECO:0000313" key="12">
    <source>
        <dbReference type="Proteomes" id="UP000694427"/>
    </source>
</evidence>
<sequence length="761" mass="84961">MSKLSFRARALDALKPLPVFRCEDLPDLHEYASINRAVPQMPTGMEKDEESEHHLQRAISAHQVYGEKRDNMVIPVPEAKSNITYYDSLYPGDFKMPKQLIHIQPFSLDTEQPDYDLDSEDEVFVNKLKKKLEVEALQFEEMIDRLEKGSGQQLVTLQEAKLLLKEDDDLIREVFEYWSRKRKLCKNGSLIPTIKQEKRDGSSTSDPYVAFRRRTEKMQTRKNRKNDEASYEKMLKLRRDLSRAVTILEMIKKREKSKRELLHLTLEVVEKRNTMPEFGLEVMAEALAMAKPVYKIPIIPFSSSSQYRHQDHIDFRDYKTKPDKTEVVRTKRKYEKKPKILPLSASLHSGPSLFNPKDLNQYDFPGSDDEPFSQPHLDHSGDWPWSGETDGGSCDPRFRYSLTTLTIPHCCVGLARRRVGRGGRLLLDRAYSNLNGLFQSLDSESEPNFSFPASPLHPETTSQTVSSSSSSQSSSSSFSHTTYTDLRQILRNIKACRWRHFKPRTLTSQSGAGDALSRRLFSGLVRGGSTLGRTAGMRPPAVAFTAEQYQQHQEQLALMQKQQLEQIQQQANETGSSQSLVSKTLDSVSAQFAASALMTSDQLLTLKVKEDGVGGGVNGVVQASGVYKGLSISATSSASVLTSQPTPTVAPPAFLSSTSNSNTSSAHTLHNPVGNHSNNTANSTSQVLISNNLRLSVTTPSIASLNARHLPRSLSNVPPAALKLAAASNRQLPKVNTGENHEQEKQSLNSIAENTVAMEVT</sequence>
<dbReference type="AlphaFoldDB" id="A0A8C1REU9"/>
<dbReference type="Pfam" id="PF06752">
    <property type="entry name" value="E_Pc_C"/>
    <property type="match status" value="1"/>
</dbReference>
<evidence type="ECO:0000256" key="7">
    <source>
        <dbReference type="RuleBase" id="RU361124"/>
    </source>
</evidence>
<dbReference type="GO" id="GO:0006325">
    <property type="term" value="P:chromatin organization"/>
    <property type="evidence" value="ECO:0007669"/>
    <property type="project" value="UniProtKB-KW"/>
</dbReference>
<evidence type="ECO:0000256" key="1">
    <source>
        <dbReference type="ARBA" id="ARBA00004123"/>
    </source>
</evidence>
<feature type="region of interest" description="Disordered" evidence="8">
    <location>
        <begin position="734"/>
        <end position="761"/>
    </location>
</feature>
<reference evidence="11" key="2">
    <citation type="submission" date="2025-09" db="UniProtKB">
        <authorList>
            <consortium name="Ensembl"/>
        </authorList>
    </citation>
    <scope>IDENTIFICATION</scope>
</reference>
<dbReference type="PANTHER" id="PTHR14898">
    <property type="entry name" value="ENHANCER OF POLYCOMB"/>
    <property type="match status" value="1"/>
</dbReference>
<organism evidence="11 12">
    <name type="scientific">Cyprinus carpio</name>
    <name type="common">Common carp</name>
    <dbReference type="NCBI Taxonomy" id="7962"/>
    <lineage>
        <taxon>Eukaryota</taxon>
        <taxon>Metazoa</taxon>
        <taxon>Chordata</taxon>
        <taxon>Craniata</taxon>
        <taxon>Vertebrata</taxon>
        <taxon>Euteleostomi</taxon>
        <taxon>Actinopterygii</taxon>
        <taxon>Neopterygii</taxon>
        <taxon>Teleostei</taxon>
        <taxon>Ostariophysi</taxon>
        <taxon>Cypriniformes</taxon>
        <taxon>Cyprinidae</taxon>
        <taxon>Cyprininae</taxon>
        <taxon>Cyprinus</taxon>
    </lineage>
</organism>
<dbReference type="InterPro" id="IPR019542">
    <property type="entry name" value="Enhancer_polycomb-like_N"/>
</dbReference>
<keyword evidence="5 7" id="KW-0804">Transcription</keyword>
<evidence type="ECO:0000259" key="9">
    <source>
        <dbReference type="Pfam" id="PF06752"/>
    </source>
</evidence>
<feature type="domain" description="Enhancer of polycomb-like N-terminal" evidence="10">
    <location>
        <begin position="8"/>
        <end position="148"/>
    </location>
</feature>
<feature type="domain" description="Enhancer of polycomb C-terminal" evidence="9">
    <location>
        <begin position="543"/>
        <end position="761"/>
    </location>
</feature>
<proteinExistence type="inferred from homology"/>
<evidence type="ECO:0000313" key="11">
    <source>
        <dbReference type="Ensembl" id="ENSCCRP00010108234.1"/>
    </source>
</evidence>
<dbReference type="GO" id="GO:0005634">
    <property type="term" value="C:nucleus"/>
    <property type="evidence" value="ECO:0007669"/>
    <property type="project" value="UniProtKB-SubCell"/>
</dbReference>
<keyword evidence="3" id="KW-0156">Chromatin regulator</keyword>
<evidence type="ECO:0000259" key="10">
    <source>
        <dbReference type="Pfam" id="PF10513"/>
    </source>
</evidence>
<feature type="region of interest" description="Disordered" evidence="8">
    <location>
        <begin position="657"/>
        <end position="678"/>
    </location>
</feature>
<dbReference type="GO" id="GO:0035267">
    <property type="term" value="C:NuA4 histone acetyltransferase complex"/>
    <property type="evidence" value="ECO:0007669"/>
    <property type="project" value="InterPro"/>
</dbReference>
<evidence type="ECO:0000256" key="6">
    <source>
        <dbReference type="ARBA" id="ARBA00023242"/>
    </source>
</evidence>
<accession>A0A8C1REU9</accession>
<dbReference type="InterPro" id="IPR009607">
    <property type="entry name" value="Enhancer_polycomb_C"/>
</dbReference>
<dbReference type="Pfam" id="PF10513">
    <property type="entry name" value="EPL1"/>
    <property type="match status" value="1"/>
</dbReference>
<evidence type="ECO:0000256" key="8">
    <source>
        <dbReference type="SAM" id="MobiDB-lite"/>
    </source>
</evidence>
<evidence type="ECO:0000256" key="4">
    <source>
        <dbReference type="ARBA" id="ARBA00023015"/>
    </source>
</evidence>
<dbReference type="Ensembl" id="ENSCCRT00010120467.1">
    <property type="protein sequence ID" value="ENSCCRP00010108234.1"/>
    <property type="gene ID" value="ENSCCRG00010047634.1"/>
</dbReference>
<dbReference type="Proteomes" id="UP000694427">
    <property type="component" value="Unplaced"/>
</dbReference>
<evidence type="ECO:0000256" key="2">
    <source>
        <dbReference type="ARBA" id="ARBA00008035"/>
    </source>
</evidence>
<feature type="compositionally biased region" description="Low complexity" evidence="8">
    <location>
        <begin position="460"/>
        <end position="479"/>
    </location>
</feature>
<keyword evidence="6 7" id="KW-0539">Nucleus</keyword>
<evidence type="ECO:0000256" key="5">
    <source>
        <dbReference type="ARBA" id="ARBA00023163"/>
    </source>
</evidence>
<keyword evidence="12" id="KW-1185">Reference proteome</keyword>
<comment type="subcellular location">
    <subcellularLocation>
        <location evidence="1 7">Nucleus</location>
    </subcellularLocation>
</comment>
<reference evidence="11" key="1">
    <citation type="submission" date="2025-08" db="UniProtKB">
        <authorList>
            <consortium name="Ensembl"/>
        </authorList>
    </citation>
    <scope>IDENTIFICATION</scope>
</reference>